<feature type="compositionally biased region" description="Low complexity" evidence="4">
    <location>
        <begin position="59"/>
        <end position="70"/>
    </location>
</feature>
<dbReference type="InterPro" id="IPR018564">
    <property type="entry name" value="Repl_chkpnt_MRC1_dom"/>
</dbReference>
<dbReference type="eggNOG" id="ENOG502QSP5">
    <property type="taxonomic scope" value="Eukaryota"/>
</dbReference>
<evidence type="ECO:0000256" key="4">
    <source>
        <dbReference type="SAM" id="MobiDB-lite"/>
    </source>
</evidence>
<feature type="region of interest" description="Disordered" evidence="4">
    <location>
        <begin position="893"/>
        <end position="995"/>
    </location>
</feature>
<dbReference type="Proteomes" id="UP000182444">
    <property type="component" value="Chromosome 1E"/>
</dbReference>
<dbReference type="GO" id="GO:0010997">
    <property type="term" value="F:anaphase-promoting complex binding"/>
    <property type="evidence" value="ECO:0007669"/>
    <property type="project" value="TreeGrafter"/>
</dbReference>
<dbReference type="GO" id="GO:0033314">
    <property type="term" value="P:mitotic DNA replication checkpoint signaling"/>
    <property type="evidence" value="ECO:0007669"/>
    <property type="project" value="TreeGrafter"/>
</dbReference>
<dbReference type="VEuPathDB" id="FungiDB:YALI1_E30520g"/>
<feature type="compositionally biased region" description="Acidic residues" evidence="4">
    <location>
        <begin position="133"/>
        <end position="149"/>
    </location>
</feature>
<feature type="compositionally biased region" description="Basic and acidic residues" evidence="4">
    <location>
        <begin position="90"/>
        <end position="106"/>
    </location>
</feature>
<feature type="compositionally biased region" description="Basic and acidic residues" evidence="4">
    <location>
        <begin position="792"/>
        <end position="802"/>
    </location>
</feature>
<feature type="region of interest" description="Disordered" evidence="4">
    <location>
        <begin position="398"/>
        <end position="419"/>
    </location>
</feature>
<feature type="compositionally biased region" description="Acidic residues" evidence="4">
    <location>
        <begin position="639"/>
        <end position="654"/>
    </location>
</feature>
<dbReference type="Pfam" id="PF09444">
    <property type="entry name" value="MRC1"/>
    <property type="match status" value="1"/>
</dbReference>
<feature type="compositionally biased region" description="Acidic residues" evidence="4">
    <location>
        <begin position="895"/>
        <end position="904"/>
    </location>
</feature>
<feature type="compositionally biased region" description="Acidic residues" evidence="4">
    <location>
        <begin position="676"/>
        <end position="690"/>
    </location>
</feature>
<dbReference type="EMBL" id="CP017557">
    <property type="protein sequence ID" value="AOW05961.1"/>
    <property type="molecule type" value="Genomic_DNA"/>
</dbReference>
<evidence type="ECO:0000259" key="5">
    <source>
        <dbReference type="Pfam" id="PF09444"/>
    </source>
</evidence>
<feature type="compositionally biased region" description="Low complexity" evidence="4">
    <location>
        <begin position="287"/>
        <end position="296"/>
    </location>
</feature>
<name>A0A1D8NJZ3_YARLL</name>
<feature type="compositionally biased region" description="Low complexity" evidence="4">
    <location>
        <begin position="403"/>
        <end position="417"/>
    </location>
</feature>
<evidence type="ECO:0000313" key="7">
    <source>
        <dbReference type="Proteomes" id="UP000182444"/>
    </source>
</evidence>
<comment type="subcellular location">
    <subcellularLocation>
        <location evidence="1">Nucleus</location>
    </subcellularLocation>
</comment>
<reference evidence="6 7" key="1">
    <citation type="journal article" date="2016" name="PLoS ONE">
        <title>Sequence Assembly of Yarrowia lipolytica Strain W29/CLIB89 Shows Transposable Element Diversity.</title>
        <authorList>
            <person name="Magnan C."/>
            <person name="Yu J."/>
            <person name="Chang I."/>
            <person name="Jahn E."/>
            <person name="Kanomata Y."/>
            <person name="Wu J."/>
            <person name="Zeller M."/>
            <person name="Oakes M."/>
            <person name="Baldi P."/>
            <person name="Sandmeyer S."/>
        </authorList>
    </citation>
    <scope>NUCLEOTIDE SEQUENCE [LARGE SCALE GENOMIC DNA]</scope>
    <source>
        <strain evidence="7">CLIB89(W29)</strain>
    </source>
</reference>
<accession>A0A1D8NJZ3</accession>
<evidence type="ECO:0000256" key="1">
    <source>
        <dbReference type="ARBA" id="ARBA00004123"/>
    </source>
</evidence>
<feature type="compositionally biased region" description="Basic and acidic residues" evidence="4">
    <location>
        <begin position="300"/>
        <end position="320"/>
    </location>
</feature>
<feature type="compositionally biased region" description="Low complexity" evidence="4">
    <location>
        <begin position="226"/>
        <end position="242"/>
    </location>
</feature>
<evidence type="ECO:0000256" key="2">
    <source>
        <dbReference type="ARBA" id="ARBA00022553"/>
    </source>
</evidence>
<feature type="compositionally biased region" description="Low complexity" evidence="4">
    <location>
        <begin position="205"/>
        <end position="218"/>
    </location>
</feature>
<keyword evidence="2" id="KW-0597">Phosphoprotein</keyword>
<feature type="compositionally biased region" description="Polar residues" evidence="4">
    <location>
        <begin position="264"/>
        <end position="274"/>
    </location>
</feature>
<feature type="compositionally biased region" description="Acidic residues" evidence="4">
    <location>
        <begin position="758"/>
        <end position="767"/>
    </location>
</feature>
<feature type="compositionally biased region" description="Low complexity" evidence="4">
    <location>
        <begin position="1048"/>
        <end position="1062"/>
    </location>
</feature>
<dbReference type="VEuPathDB" id="FungiDB:YALI0_E25762g"/>
<dbReference type="PANTHER" id="PTHR14396">
    <property type="entry name" value="CLASPIN"/>
    <property type="match status" value="1"/>
</dbReference>
<feature type="compositionally biased region" description="Basic and acidic residues" evidence="4">
    <location>
        <begin position="1"/>
        <end position="11"/>
    </location>
</feature>
<feature type="compositionally biased region" description="Polar residues" evidence="4">
    <location>
        <begin position="962"/>
        <end position="977"/>
    </location>
</feature>
<proteinExistence type="predicted"/>
<feature type="compositionally biased region" description="Acidic residues" evidence="4">
    <location>
        <begin position="177"/>
        <end position="190"/>
    </location>
</feature>
<dbReference type="KEGG" id="yli:2912609"/>
<feature type="compositionally biased region" description="Basic and acidic residues" evidence="4">
    <location>
        <begin position="666"/>
        <end position="675"/>
    </location>
</feature>
<feature type="region of interest" description="Disordered" evidence="4">
    <location>
        <begin position="1"/>
        <end position="327"/>
    </location>
</feature>
<feature type="region of interest" description="Disordered" evidence="4">
    <location>
        <begin position="450"/>
        <end position="469"/>
    </location>
</feature>
<dbReference type="GO" id="GO:0007095">
    <property type="term" value="P:mitotic G2 DNA damage checkpoint signaling"/>
    <property type="evidence" value="ECO:0007669"/>
    <property type="project" value="TreeGrafter"/>
</dbReference>
<feature type="compositionally biased region" description="Low complexity" evidence="4">
    <location>
        <begin position="713"/>
        <end position="725"/>
    </location>
</feature>
<dbReference type="AlphaFoldDB" id="A0A1D8NJZ3"/>
<feature type="domain" description="DNA replication checkpoint mediator MRC1" evidence="5">
    <location>
        <begin position="751"/>
        <end position="890"/>
    </location>
</feature>
<evidence type="ECO:0000313" key="6">
    <source>
        <dbReference type="EMBL" id="AOW05961.1"/>
    </source>
</evidence>
<evidence type="ECO:0000256" key="3">
    <source>
        <dbReference type="ARBA" id="ARBA00023242"/>
    </source>
</evidence>
<feature type="region of interest" description="Disordered" evidence="4">
    <location>
        <begin position="593"/>
        <end position="815"/>
    </location>
</feature>
<dbReference type="PANTHER" id="PTHR14396:SF10">
    <property type="entry name" value="CLASPIN"/>
    <property type="match status" value="1"/>
</dbReference>
<dbReference type="RefSeq" id="XP_504396.3">
    <property type="nucleotide sequence ID" value="XM_504396.3"/>
</dbReference>
<dbReference type="GeneID" id="2912609"/>
<feature type="compositionally biased region" description="Low complexity" evidence="4">
    <location>
        <begin position="451"/>
        <end position="464"/>
    </location>
</feature>
<gene>
    <name evidence="6" type="ORF">YALI1_E30520g</name>
</gene>
<keyword evidence="3" id="KW-0539">Nucleus</keyword>
<protein>
    <recommendedName>
        <fullName evidence="5">DNA replication checkpoint mediator MRC1 domain-containing protein</fullName>
    </recommendedName>
</protein>
<dbReference type="GO" id="GO:0005634">
    <property type="term" value="C:nucleus"/>
    <property type="evidence" value="ECO:0007669"/>
    <property type="project" value="UniProtKB-SubCell"/>
</dbReference>
<feature type="compositionally biased region" description="Basic and acidic residues" evidence="4">
    <location>
        <begin position="593"/>
        <end position="613"/>
    </location>
</feature>
<feature type="region of interest" description="Disordered" evidence="4">
    <location>
        <begin position="827"/>
        <end position="857"/>
    </location>
</feature>
<sequence>MHIHGVKRDAFFHSSQSTVHTHKHAQELRSTNSSKMGAPLKTYGRVREASPGTSTESAPLSNSPLLSPNSRVKKLLADLGESSDEEEDVEQLRSKFLSKKEQKDQAAAESSPLMNRTRALNGKLPSKSIFDTAQDEQDTQEMDTQDDADGLVLSKPIEKVTEKVAFSDVDSMADTQPDFEETQPDEDNDIAADMATGGESKTDFPSPMASPSLSLASPSPIPPPVATTAATNTTSATTRDAAPSARPRRNRVIADSDSEDDLRSSNLPSSTLDSNPHEGMGLKKTLSDLSDLSGSENESESEHGSEDESQQRVNALKERLASTVDELDPFEDADVSVISSQKPTRKASKKALEEIERENQRINRQRNLAPEVYTTGLVTKQNLLARFGMALKEEETNRESVIAAPTTPGKTATTSVPHSDDSVMDFDLLSSPLTSNDPGLQPQEVKEVPFTPSKMMPPSTPSLSRSVNKKQVKKLANVGVHRMASYITKRPSQLLSTLSDSDDDLIIVPDAEADKVPESFRKMQQQGVPVKYSSQKPAATAGPDFFSLMKANIRKQHAQMKADSERERQQLGLVDLTEQDKEDEAVESLLEQARRQQQEIADREKRERRRARDEEYDSVAESDHEWFDNDDESRAGVPDSEDEDSDVNLSDEDGLQAQQALVDAVSGDKDEKAEGVAEDEVDTQLDFPEDTEVKDTAAPDSVDNIISGITATSPSSPVSEVASPVRDNTAYLRQLAEDEAAHQRRERARTSTSGLLDGEAEESDDDWAGLGGASDEETTRPEDLAEIGQMVDDTKTGADRENYAANRQYDLQKDLDDDAKQVEKLLDDVTNGGLRRKRANNLDLDFSDSEDEDEMRRKRRILSERKKKRMLEAGNLEDLAKNPEAAAFIRAMQDTDSEEEDEDVFALPTKPAALKREGPAQTKKKPSIQETLSFLCEESVEMPPSSPGGNSDMESDDDLIITGQTHSTIDLTASRQDTVMDDHDDEDYLERLGPSRNVVVREAEDDEELKTIIGPNGNFHGLIRKKKQPSMTTSSTESVSKKKNARYLQQQESETQKQQSLKNRFLAKFKSVGSKPKSQSYMKGGSFY</sequence>
<feature type="region of interest" description="Disordered" evidence="4">
    <location>
        <begin position="1012"/>
        <end position="1088"/>
    </location>
</feature>
<organism evidence="6 7">
    <name type="scientific">Yarrowia lipolytica</name>
    <name type="common">Candida lipolytica</name>
    <dbReference type="NCBI Taxonomy" id="4952"/>
    <lineage>
        <taxon>Eukaryota</taxon>
        <taxon>Fungi</taxon>
        <taxon>Dikarya</taxon>
        <taxon>Ascomycota</taxon>
        <taxon>Saccharomycotina</taxon>
        <taxon>Dipodascomycetes</taxon>
        <taxon>Dipodascales</taxon>
        <taxon>Dipodascales incertae sedis</taxon>
        <taxon>Yarrowia</taxon>
    </lineage>
</organism>
<dbReference type="InterPro" id="IPR024146">
    <property type="entry name" value="Claspin"/>
</dbReference>